<dbReference type="Pfam" id="PF02441">
    <property type="entry name" value="Flavoprotein"/>
    <property type="match status" value="1"/>
</dbReference>
<keyword evidence="8" id="KW-1185">Reference proteome</keyword>
<dbReference type="GO" id="GO:0010181">
    <property type="term" value="F:FMN binding"/>
    <property type="evidence" value="ECO:0007669"/>
    <property type="project" value="TreeGrafter"/>
</dbReference>
<comment type="function">
    <text evidence="3">Catalyzes the decarboxylation of the cysteine moiety of 4-phosphopantothenoylcysteine to form 4'-phosphopantotheine and this reaction forms part of the biosynthesis of coenzyme A.</text>
</comment>
<dbReference type="AlphaFoldDB" id="A0A9P0F945"/>
<dbReference type="InterPro" id="IPR036551">
    <property type="entry name" value="Flavin_trans-like"/>
</dbReference>
<dbReference type="InterPro" id="IPR003382">
    <property type="entry name" value="Flavoprotein"/>
</dbReference>
<feature type="domain" description="Flavoprotein" evidence="6">
    <location>
        <begin position="3"/>
        <end position="178"/>
    </location>
</feature>
<evidence type="ECO:0000256" key="2">
    <source>
        <dbReference type="ARBA" id="ARBA00038350"/>
    </source>
</evidence>
<dbReference type="SUPFAM" id="SSF52507">
    <property type="entry name" value="Homo-oligomeric flavin-containing Cys decarboxylases, HFCD"/>
    <property type="match status" value="1"/>
</dbReference>
<evidence type="ECO:0000313" key="8">
    <source>
        <dbReference type="Proteomes" id="UP001152759"/>
    </source>
</evidence>
<evidence type="ECO:0000313" key="7">
    <source>
        <dbReference type="EMBL" id="CAH0395013.1"/>
    </source>
</evidence>
<keyword evidence="1" id="KW-0173">Coenzyme A biosynthesis</keyword>
<sequence length="184" mass="20460">MEKKILLCCTGSVATIKAEELIEKFENQGFNIKVVLTNAAKHFCNAEVIQAKKVDVYTDENEWEMWKDRGDPVLHIDLGKWADILVIAPLDANTLAKISQGLCDNLLTCIIRAWDTSKPLFFCPAMNTRMYLHPLTASQILQLESWGYKQIPCISKTLMCGDTGIGAMAPVDVIVNDVVVSLSN</sequence>
<evidence type="ECO:0000256" key="3">
    <source>
        <dbReference type="ARBA" id="ARBA00056708"/>
    </source>
</evidence>
<organism evidence="7 8">
    <name type="scientific">Bemisia tabaci</name>
    <name type="common">Sweetpotato whitefly</name>
    <name type="synonym">Aleurodes tabaci</name>
    <dbReference type="NCBI Taxonomy" id="7038"/>
    <lineage>
        <taxon>Eukaryota</taxon>
        <taxon>Metazoa</taxon>
        <taxon>Ecdysozoa</taxon>
        <taxon>Arthropoda</taxon>
        <taxon>Hexapoda</taxon>
        <taxon>Insecta</taxon>
        <taxon>Pterygota</taxon>
        <taxon>Neoptera</taxon>
        <taxon>Paraneoptera</taxon>
        <taxon>Hemiptera</taxon>
        <taxon>Sternorrhyncha</taxon>
        <taxon>Aleyrodoidea</taxon>
        <taxon>Aleyrodidae</taxon>
        <taxon>Aleyrodinae</taxon>
        <taxon>Bemisia</taxon>
    </lineage>
</organism>
<dbReference type="Proteomes" id="UP001152759">
    <property type="component" value="Chromosome 8"/>
</dbReference>
<dbReference type="GO" id="GO:0015937">
    <property type="term" value="P:coenzyme A biosynthetic process"/>
    <property type="evidence" value="ECO:0007669"/>
    <property type="project" value="UniProtKB-KW"/>
</dbReference>
<reference evidence="7" key="1">
    <citation type="submission" date="2021-12" db="EMBL/GenBank/DDBJ databases">
        <authorList>
            <person name="King R."/>
        </authorList>
    </citation>
    <scope>NUCLEOTIDE SEQUENCE</scope>
</reference>
<dbReference type="PANTHER" id="PTHR14359">
    <property type="entry name" value="HOMO-OLIGOMERIC FLAVIN CONTAINING CYS DECARBOXYLASE FAMILY"/>
    <property type="match status" value="1"/>
</dbReference>
<dbReference type="EMBL" id="OU963869">
    <property type="protein sequence ID" value="CAH0395013.1"/>
    <property type="molecule type" value="Genomic_DNA"/>
</dbReference>
<name>A0A9P0F945_BEMTA</name>
<dbReference type="GO" id="GO:0071513">
    <property type="term" value="C:phosphopantothenoylcysteine decarboxylase complex"/>
    <property type="evidence" value="ECO:0007669"/>
    <property type="project" value="TreeGrafter"/>
</dbReference>
<accession>A0A9P0F945</accession>
<evidence type="ECO:0000256" key="5">
    <source>
        <dbReference type="ARBA" id="ARBA00082063"/>
    </source>
</evidence>
<dbReference type="PANTHER" id="PTHR14359:SF6">
    <property type="entry name" value="PHOSPHOPANTOTHENOYLCYSTEINE DECARBOXYLASE"/>
    <property type="match status" value="1"/>
</dbReference>
<comment type="similarity">
    <text evidence="2">Belongs to the HFCD (homooligomeric flavin containing Cys decarboxylase) superfamily.</text>
</comment>
<gene>
    <name evidence="7" type="ORF">BEMITA_LOCUS13250</name>
</gene>
<evidence type="ECO:0000256" key="1">
    <source>
        <dbReference type="ARBA" id="ARBA00022993"/>
    </source>
</evidence>
<dbReference type="KEGG" id="btab:109030396"/>
<dbReference type="Gene3D" id="3.40.50.1950">
    <property type="entry name" value="Flavin prenyltransferase-like"/>
    <property type="match status" value="1"/>
</dbReference>
<evidence type="ECO:0000259" key="6">
    <source>
        <dbReference type="Pfam" id="PF02441"/>
    </source>
</evidence>
<dbReference type="GO" id="GO:0004633">
    <property type="term" value="F:phosphopantothenoylcysteine decarboxylase activity"/>
    <property type="evidence" value="ECO:0007669"/>
    <property type="project" value="TreeGrafter"/>
</dbReference>
<proteinExistence type="inferred from homology"/>
<dbReference type="FunFam" id="3.40.50.1950:FF:000004">
    <property type="entry name" value="Phosphopantothenoylcysteine decarboxylase"/>
    <property type="match status" value="1"/>
</dbReference>
<evidence type="ECO:0000256" key="4">
    <source>
        <dbReference type="ARBA" id="ARBA00070201"/>
    </source>
</evidence>
<protein>
    <recommendedName>
        <fullName evidence="4">Phosphopantothenoylcysteine decarboxylase</fullName>
    </recommendedName>
    <alternativeName>
        <fullName evidence="5">CoaC</fullName>
    </alternativeName>
</protein>